<dbReference type="EMBL" id="CP000575">
    <property type="protein sequence ID" value="ABN69519.1"/>
    <property type="molecule type" value="Genomic_DNA"/>
</dbReference>
<keyword evidence="3 6" id="KW-0479">Metal-binding</keyword>
<evidence type="ECO:0000256" key="1">
    <source>
        <dbReference type="ARBA" id="ARBA00022485"/>
    </source>
</evidence>
<dbReference type="Gene3D" id="3.20.20.70">
    <property type="entry name" value="Aldolase class I"/>
    <property type="match status" value="1"/>
</dbReference>
<dbReference type="CDD" id="cd01335">
    <property type="entry name" value="Radical_SAM"/>
    <property type="match status" value="1"/>
</dbReference>
<dbReference type="Pfam" id="PF04055">
    <property type="entry name" value="Radical_SAM"/>
    <property type="match status" value="1"/>
</dbReference>
<keyword evidence="2 6" id="KW-0949">S-adenosyl-L-methionine</keyword>
<dbReference type="PANTHER" id="PTHR30352:SF22">
    <property type="entry name" value="PYRUVATE FORMATE-LYASE ACTIVATING ENZYME HOMOLOG"/>
    <property type="match status" value="1"/>
</dbReference>
<comment type="cofactor">
    <cofactor evidence="6">
        <name>[4Fe-4S] cluster</name>
        <dbReference type="ChEBI" id="CHEBI:49883"/>
    </cofactor>
    <text evidence="6">Binds 1 [4Fe-4S] cluster. The cluster is coordinated with 3 cysteines and an exchangeable S-adenosyl-L-methionine.</text>
</comment>
<evidence type="ECO:0000256" key="3">
    <source>
        <dbReference type="ARBA" id="ARBA00022723"/>
    </source>
</evidence>
<dbReference type="Proteomes" id="UP000000254">
    <property type="component" value="Chromosome"/>
</dbReference>
<reference evidence="9" key="1">
    <citation type="journal article" date="2009" name="BMC Genomics">
        <title>The complete genome sequence of Staphylothermus marinus reveals differences in sulfur metabolism among heterotrophic Crenarchaeota.</title>
        <authorList>
            <person name="Anderson I.J."/>
            <person name="Dharmarajan L."/>
            <person name="Rodriguez J."/>
            <person name="Hooper S."/>
            <person name="Porat I."/>
            <person name="Ulrich L.E."/>
            <person name="Elkins J.G."/>
            <person name="Mavromatis K."/>
            <person name="Sun H."/>
            <person name="Land M."/>
            <person name="Lapidus A."/>
            <person name="Lucas S."/>
            <person name="Barry K."/>
            <person name="Huber H."/>
            <person name="Zhulin I.B."/>
            <person name="Whitman W.B."/>
            <person name="Mukhopadhyay B."/>
            <person name="Woese C."/>
            <person name="Bristow J."/>
            <person name="Kyrpides N."/>
        </authorList>
    </citation>
    <scope>NUCLEOTIDE SEQUENCE [LARGE SCALE GENOMIC DNA]</scope>
    <source>
        <strain evidence="9">ATCC 43588 / DSM 3639 / JCM 9404 / F1</strain>
    </source>
</reference>
<dbReference type="PANTHER" id="PTHR30352">
    <property type="entry name" value="PYRUVATE FORMATE-LYASE-ACTIVATING ENZYME"/>
    <property type="match status" value="1"/>
</dbReference>
<dbReference type="GO" id="GO:0003824">
    <property type="term" value="F:catalytic activity"/>
    <property type="evidence" value="ECO:0007669"/>
    <property type="project" value="InterPro"/>
</dbReference>
<evidence type="ECO:0000313" key="8">
    <source>
        <dbReference type="EMBL" id="ABN69519.1"/>
    </source>
</evidence>
<dbReference type="eggNOG" id="arCOG00936">
    <property type="taxonomic scope" value="Archaea"/>
</dbReference>
<dbReference type="InterPro" id="IPR016431">
    <property type="entry name" value="Pyrv-formate_lyase-activ_prd"/>
</dbReference>
<protein>
    <submittedName>
        <fullName evidence="8">Radical SAM domain protein</fullName>
    </submittedName>
</protein>
<sequence>MGKCRICGRENILVSDTIGVCVDCLRKYPEKALPIALEAHRRSRYRFGLPPVTPTDHGGIKCSICGRGCIIGNSKRGYCGVRLNKDNQLVNITGSPWIATGLYYYDPHPTNCVAYPVCPAVTGRGYPKYALSPKGERGYYNIAVFYGACNMDCLYCQNWEYRKMASQGKPFLSIEDLVNSVNEKTTCVCFFGGDPGPWSIHAIEASRRMIEKARRIGNKVFRICWETNGLWNPYILRKAVEISLETGGIVKIDFKAWSPEVYIALTGIEPEHVELIRKNIKLVAEYFDQRPDPPLLVVSTLLVPGYIDDYEIDNMTRYIAEINNEIPYVFLGFHPDYELIDLPRTSWKHALRAVEIARRNGLRRVYVENQWLLSNQY</sequence>
<keyword evidence="1" id="KW-0004">4Fe-4S</keyword>
<dbReference type="PIRSF" id="PIRSF004869">
    <property type="entry name" value="PflX_prd"/>
    <property type="match status" value="1"/>
</dbReference>
<keyword evidence="5 6" id="KW-0411">Iron-sulfur</keyword>
<dbReference type="PROSITE" id="PS51918">
    <property type="entry name" value="RADICAL_SAM"/>
    <property type="match status" value="1"/>
</dbReference>
<evidence type="ECO:0000259" key="7">
    <source>
        <dbReference type="PROSITE" id="PS51918"/>
    </source>
</evidence>
<evidence type="ECO:0000313" key="9">
    <source>
        <dbReference type="Proteomes" id="UP000000254"/>
    </source>
</evidence>
<dbReference type="HOGENOM" id="CLU_044176_0_0_2"/>
<dbReference type="SUPFAM" id="SSF102114">
    <property type="entry name" value="Radical SAM enzymes"/>
    <property type="match status" value="1"/>
</dbReference>
<reference evidence="8 9" key="2">
    <citation type="journal article" date="2009" name="Stand. Genomic Sci.">
        <title>Complete genome sequence of Staphylothermus marinus Stetter and Fiala 1986 type strain F1.</title>
        <authorList>
            <person name="Anderson I.J."/>
            <person name="Sun H."/>
            <person name="Lapidus A."/>
            <person name="Copeland A."/>
            <person name="Glavina Del Rio T."/>
            <person name="Tice H."/>
            <person name="Dalin E."/>
            <person name="Lucas S."/>
            <person name="Barry K."/>
            <person name="Land M."/>
            <person name="Richardson P."/>
            <person name="Huber H."/>
            <person name="Kyrpides N.C."/>
        </authorList>
    </citation>
    <scope>NUCLEOTIDE SEQUENCE [LARGE SCALE GENOMIC DNA]</scope>
    <source>
        <strain evidence="9">ATCC 43588 / DSM 3639 / JCM 9404 / F1</strain>
    </source>
</reference>
<dbReference type="InterPro" id="IPR034457">
    <property type="entry name" value="Organic_radical-activating"/>
</dbReference>
<name>A3DLK9_STAMF</name>
<dbReference type="STRING" id="399550.Smar_0407"/>
<dbReference type="RefSeq" id="WP_011838710.1">
    <property type="nucleotide sequence ID" value="NC_009033.1"/>
</dbReference>
<dbReference type="InterPro" id="IPR058240">
    <property type="entry name" value="rSAM_sf"/>
</dbReference>
<proteinExistence type="predicted"/>
<feature type="binding site" evidence="6">
    <location>
        <position position="156"/>
    </location>
    <ligand>
        <name>[4Fe-4S] cluster</name>
        <dbReference type="ChEBI" id="CHEBI:49883"/>
        <note>4Fe-4S-S-AdoMet</note>
    </ligand>
</feature>
<evidence type="ECO:0000256" key="5">
    <source>
        <dbReference type="ARBA" id="ARBA00023014"/>
    </source>
</evidence>
<gene>
    <name evidence="8" type="ordered locus">Smar_0407</name>
</gene>
<dbReference type="SFLD" id="SFLDS00029">
    <property type="entry name" value="Radical_SAM"/>
    <property type="match status" value="1"/>
</dbReference>
<feature type="domain" description="Radical SAM core" evidence="7">
    <location>
        <begin position="132"/>
        <end position="363"/>
    </location>
</feature>
<evidence type="ECO:0000256" key="4">
    <source>
        <dbReference type="ARBA" id="ARBA00023004"/>
    </source>
</evidence>
<evidence type="ECO:0000256" key="6">
    <source>
        <dbReference type="PIRSR" id="PIRSR004869-50"/>
    </source>
</evidence>
<feature type="binding site" evidence="6">
    <location>
        <position position="153"/>
    </location>
    <ligand>
        <name>[4Fe-4S] cluster</name>
        <dbReference type="ChEBI" id="CHEBI:49883"/>
        <note>4Fe-4S-S-AdoMet</note>
    </ligand>
</feature>
<dbReference type="GeneID" id="4907878"/>
<dbReference type="OrthoDB" id="18396at2157"/>
<dbReference type="KEGG" id="smr:Smar_0407"/>
<evidence type="ECO:0000256" key="2">
    <source>
        <dbReference type="ARBA" id="ARBA00022691"/>
    </source>
</evidence>
<accession>A3DLK9</accession>
<dbReference type="InterPro" id="IPR013785">
    <property type="entry name" value="Aldolase_TIM"/>
</dbReference>
<organism evidence="8 9">
    <name type="scientific">Staphylothermus marinus (strain ATCC 43588 / DSM 3639 / JCM 9404 / F1)</name>
    <dbReference type="NCBI Taxonomy" id="399550"/>
    <lineage>
        <taxon>Archaea</taxon>
        <taxon>Thermoproteota</taxon>
        <taxon>Thermoprotei</taxon>
        <taxon>Desulfurococcales</taxon>
        <taxon>Desulfurococcaceae</taxon>
        <taxon>Staphylothermus</taxon>
    </lineage>
</organism>
<keyword evidence="4 6" id="KW-0408">Iron</keyword>
<keyword evidence="9" id="KW-1185">Reference proteome</keyword>
<dbReference type="GO" id="GO:0046872">
    <property type="term" value="F:metal ion binding"/>
    <property type="evidence" value="ECO:0007669"/>
    <property type="project" value="UniProtKB-KW"/>
</dbReference>
<feature type="binding site" evidence="6">
    <location>
        <position position="149"/>
    </location>
    <ligand>
        <name>[4Fe-4S] cluster</name>
        <dbReference type="ChEBI" id="CHEBI:49883"/>
        <note>4Fe-4S-S-AdoMet</note>
    </ligand>
</feature>
<dbReference type="InterPro" id="IPR007197">
    <property type="entry name" value="rSAM"/>
</dbReference>
<dbReference type="GO" id="GO:0051539">
    <property type="term" value="F:4 iron, 4 sulfur cluster binding"/>
    <property type="evidence" value="ECO:0007669"/>
    <property type="project" value="UniProtKB-KW"/>
</dbReference>
<dbReference type="AlphaFoldDB" id="A3DLK9"/>